<dbReference type="Gene3D" id="1.10.10.2840">
    <property type="entry name" value="PucR C-terminal helix-turn-helix domain"/>
    <property type="match status" value="1"/>
</dbReference>
<dbReference type="Proteomes" id="UP001145072">
    <property type="component" value="Unassembled WGS sequence"/>
</dbReference>
<dbReference type="InterPro" id="IPR042070">
    <property type="entry name" value="PucR_C-HTH_sf"/>
</dbReference>
<keyword evidence="3" id="KW-1185">Reference proteome</keyword>
<dbReference type="InterPro" id="IPR009057">
    <property type="entry name" value="Homeodomain-like_sf"/>
</dbReference>
<gene>
    <name evidence="2" type="ORF">NC661_07285</name>
</gene>
<dbReference type="PANTHER" id="PTHR33744:SF15">
    <property type="entry name" value="CARBOHYDRATE DIACID REGULATOR"/>
    <property type="match status" value="1"/>
</dbReference>
<dbReference type="AlphaFoldDB" id="A0A9X3WKW5"/>
<feature type="domain" description="PucR C-terminal helix-turn-helix" evidence="1">
    <location>
        <begin position="237"/>
        <end position="294"/>
    </location>
</feature>
<protein>
    <submittedName>
        <fullName evidence="2">Helix-turn-helix domain-containing protein</fullName>
    </submittedName>
</protein>
<dbReference type="EMBL" id="JAMQJZ010000004">
    <property type="protein sequence ID" value="MDC3420171.1"/>
    <property type="molecule type" value="Genomic_DNA"/>
</dbReference>
<dbReference type="InterPro" id="IPR025736">
    <property type="entry name" value="PucR_C-HTH_dom"/>
</dbReference>
<dbReference type="Pfam" id="PF13556">
    <property type="entry name" value="HTH_30"/>
    <property type="match status" value="1"/>
</dbReference>
<evidence type="ECO:0000313" key="3">
    <source>
        <dbReference type="Proteomes" id="UP001145072"/>
    </source>
</evidence>
<dbReference type="InterPro" id="IPR051448">
    <property type="entry name" value="CdaR-like_regulators"/>
</dbReference>
<name>A0A9X3WKW5_9BACI</name>
<dbReference type="RefSeq" id="WP_259868322.1">
    <property type="nucleotide sequence ID" value="NZ_JAMQJZ010000004.1"/>
</dbReference>
<dbReference type="SUPFAM" id="SSF46689">
    <property type="entry name" value="Homeodomain-like"/>
    <property type="match status" value="1"/>
</dbReference>
<accession>A0A9X3WKW5</accession>
<comment type="caution">
    <text evidence="2">The sequence shown here is derived from an EMBL/GenBank/DDBJ whole genome shotgun (WGS) entry which is preliminary data.</text>
</comment>
<evidence type="ECO:0000259" key="1">
    <source>
        <dbReference type="Pfam" id="PF13556"/>
    </source>
</evidence>
<reference evidence="2" key="1">
    <citation type="submission" date="2022-06" db="EMBL/GenBank/DDBJ databases">
        <title>Aquibacillus sp. a new bacterium isolated from soil saline samples.</title>
        <authorList>
            <person name="Galisteo C."/>
            <person name="De La Haba R."/>
            <person name="Sanchez-Porro C."/>
            <person name="Ventosa A."/>
        </authorList>
    </citation>
    <scope>NUCLEOTIDE SEQUENCE</scope>
    <source>
        <strain evidence="2">JCM 12387</strain>
    </source>
</reference>
<dbReference type="PANTHER" id="PTHR33744">
    <property type="entry name" value="CARBOHYDRATE DIACID REGULATOR"/>
    <property type="match status" value="1"/>
</dbReference>
<organism evidence="2 3">
    <name type="scientific">Aquibacillus koreensis</name>
    <dbReference type="NCBI Taxonomy" id="279446"/>
    <lineage>
        <taxon>Bacteria</taxon>
        <taxon>Bacillati</taxon>
        <taxon>Bacillota</taxon>
        <taxon>Bacilli</taxon>
        <taxon>Bacillales</taxon>
        <taxon>Bacillaceae</taxon>
        <taxon>Aquibacillus</taxon>
    </lineage>
</organism>
<sequence length="299" mass="35246">MIEKLRQVFPSLVEENPDKSVDPQQYLWFSTNDNKVIGILEEETNEKDKILLESFLTPYNFHQPPVTSREEQWIKVLFHNDSSIDLSNDQSLHYRFVYFSLSDDMMDPTSFTEAIHGLFPSRVPIIWENSHEGVIIEEYKYSGDELVSYHDIIDVLMSDFYMKVHIYIGPYINNIALAQKYYNWVKQCYHKVIRYDKRAVIHYVQAVPYLILEPLDEQAVSNLIESVFQETLQEEELLQTIQIFLECNSNATLAAKKLFMHRNSLQYRVDKFIEKTGIDVKQFEGALSVYLTLLLKNKY</sequence>
<proteinExistence type="predicted"/>
<evidence type="ECO:0000313" key="2">
    <source>
        <dbReference type="EMBL" id="MDC3420171.1"/>
    </source>
</evidence>